<evidence type="ECO:0000313" key="3">
    <source>
        <dbReference type="EMBL" id="OYQ38477.1"/>
    </source>
</evidence>
<comment type="caution">
    <text evidence="2">The sequence shown here is derived from an EMBL/GenBank/DDBJ whole genome shotgun (WGS) entry which is preliminary data.</text>
</comment>
<keyword evidence="4" id="KW-1185">Reference proteome</keyword>
<dbReference type="AlphaFoldDB" id="A0A255ZAE2"/>
<organism evidence="2 4">
    <name type="scientific">Flavobacterium aurantiibacter</name>
    <dbReference type="NCBI Taxonomy" id="2023067"/>
    <lineage>
        <taxon>Bacteria</taxon>
        <taxon>Pseudomonadati</taxon>
        <taxon>Bacteroidota</taxon>
        <taxon>Flavobacteriia</taxon>
        <taxon>Flavobacteriales</taxon>
        <taxon>Flavobacteriaceae</taxon>
        <taxon>Flavobacterium</taxon>
    </lineage>
</organism>
<accession>A0A255ZAE2</accession>
<feature type="transmembrane region" description="Helical" evidence="1">
    <location>
        <begin position="47"/>
        <end position="68"/>
    </location>
</feature>
<feature type="transmembrane region" description="Helical" evidence="1">
    <location>
        <begin position="146"/>
        <end position="170"/>
    </location>
</feature>
<dbReference type="OrthoDB" id="9786064at2"/>
<sequence length="208" mass="23471">MNQQLKKALRNILIGFSYVFHPLFTPLFAVTFYDFFIGINYPAEAKYLFYIQIILVTVFIPLTVYFLLRSYKKVESIMLANVNQRKMPLAIHSLLVFILLKNTVSVEFGLPLYYFFLGTLISTLLALVATFLEFKVSLHLTATSGLATFVVVTSLFFQVNLLPVIAMLLFSIGAVATSRLLMKAHTPSELLAGLIVGTAPQLLLLFWF</sequence>
<proteinExistence type="predicted"/>
<evidence type="ECO:0000313" key="4">
    <source>
        <dbReference type="Proteomes" id="UP000216035"/>
    </source>
</evidence>
<evidence type="ECO:0008006" key="5">
    <source>
        <dbReference type="Google" id="ProtNLM"/>
    </source>
</evidence>
<feature type="transmembrane region" description="Helical" evidence="1">
    <location>
        <begin position="12"/>
        <end position="35"/>
    </location>
</feature>
<feature type="transmembrane region" description="Helical" evidence="1">
    <location>
        <begin position="89"/>
        <end position="106"/>
    </location>
</feature>
<protein>
    <recommendedName>
        <fullName evidence="5">Phosphatidic acid phosphatase type 2/haloperoxidase domain-containing protein</fullName>
    </recommendedName>
</protein>
<evidence type="ECO:0000313" key="2">
    <source>
        <dbReference type="EMBL" id="OYQ38448.1"/>
    </source>
</evidence>
<dbReference type="EMBL" id="NOXX01000228">
    <property type="protein sequence ID" value="OYQ38477.1"/>
    <property type="molecule type" value="Genomic_DNA"/>
</dbReference>
<name>A0A255ZAE2_9FLAO</name>
<reference evidence="2 4" key="1">
    <citation type="submission" date="2017-07" db="EMBL/GenBank/DDBJ databases">
        <title>Flavobacterium cyanobacteriorum sp. nov., isolated from cyanobacterial aggregates in a eutrophic lake.</title>
        <authorList>
            <person name="Cai H."/>
        </authorList>
    </citation>
    <scope>NUCLEOTIDE SEQUENCE [LARGE SCALE GENOMIC DNA]</scope>
    <source>
        <strain evidence="2 4">TH167</strain>
    </source>
</reference>
<dbReference type="Proteomes" id="UP000216035">
    <property type="component" value="Unassembled WGS sequence"/>
</dbReference>
<keyword evidence="1" id="KW-0472">Membrane</keyword>
<keyword evidence="1" id="KW-1133">Transmembrane helix</keyword>
<keyword evidence="1" id="KW-0812">Transmembrane</keyword>
<dbReference type="EMBL" id="NOXX01000228">
    <property type="protein sequence ID" value="OYQ38448.1"/>
    <property type="molecule type" value="Genomic_DNA"/>
</dbReference>
<feature type="transmembrane region" description="Helical" evidence="1">
    <location>
        <begin position="112"/>
        <end position="134"/>
    </location>
</feature>
<dbReference type="RefSeq" id="WP_094487556.1">
    <property type="nucleotide sequence ID" value="NZ_NOXX01000228.1"/>
</dbReference>
<feature type="transmembrane region" description="Helical" evidence="1">
    <location>
        <begin position="190"/>
        <end position="207"/>
    </location>
</feature>
<evidence type="ECO:0000256" key="1">
    <source>
        <dbReference type="SAM" id="Phobius"/>
    </source>
</evidence>
<gene>
    <name evidence="2" type="ORF">CHX27_14930</name>
    <name evidence="3" type="ORF">CHX27_15080</name>
</gene>